<protein>
    <recommendedName>
        <fullName evidence="1">PIN domain-containing protein</fullName>
    </recommendedName>
</protein>
<sequence>MSFSLMKILFDTSALLPGLRYPELREKAIGRIIHAGALPVVTDYILDELRLNIQKKYTAEEKAVALELLLQILSMGVLEIKTWDEYAPHLDEALELVPEKDAPVLAAAMLVDIDYLLTTDKKHFLENKKLQGTAWRKKIKTPREFLEETA</sequence>
<evidence type="ECO:0000313" key="3">
    <source>
        <dbReference type="Proteomes" id="UP000179157"/>
    </source>
</evidence>
<reference evidence="2 3" key="1">
    <citation type="journal article" date="2016" name="Nat. Commun.">
        <title>Thousands of microbial genomes shed light on interconnected biogeochemical processes in an aquifer system.</title>
        <authorList>
            <person name="Anantharaman K."/>
            <person name="Brown C.T."/>
            <person name="Hug L.A."/>
            <person name="Sharon I."/>
            <person name="Castelle C.J."/>
            <person name="Probst A.J."/>
            <person name="Thomas B.C."/>
            <person name="Singh A."/>
            <person name="Wilkins M.J."/>
            <person name="Karaoz U."/>
            <person name="Brodie E.L."/>
            <person name="Williams K.H."/>
            <person name="Hubbard S.S."/>
            <person name="Banfield J.F."/>
        </authorList>
    </citation>
    <scope>NUCLEOTIDE SEQUENCE [LARGE SCALE GENOMIC DNA]</scope>
    <source>
        <strain evidence="3">RBG_16_55_9</strain>
    </source>
</reference>
<evidence type="ECO:0000259" key="1">
    <source>
        <dbReference type="Pfam" id="PF13470"/>
    </source>
</evidence>
<dbReference type="EMBL" id="MFGX01000061">
    <property type="protein sequence ID" value="OGF55220.1"/>
    <property type="molecule type" value="Genomic_DNA"/>
</dbReference>
<accession>A0A1F5UVQ1</accession>
<dbReference type="SUPFAM" id="SSF88723">
    <property type="entry name" value="PIN domain-like"/>
    <property type="match status" value="1"/>
</dbReference>
<dbReference type="InterPro" id="IPR029060">
    <property type="entry name" value="PIN-like_dom_sf"/>
</dbReference>
<dbReference type="Pfam" id="PF13470">
    <property type="entry name" value="PIN_3"/>
    <property type="match status" value="1"/>
</dbReference>
<feature type="domain" description="PIN" evidence="1">
    <location>
        <begin position="7"/>
        <end position="122"/>
    </location>
</feature>
<dbReference type="Gene3D" id="3.40.50.1010">
    <property type="entry name" value="5'-nuclease"/>
    <property type="match status" value="1"/>
</dbReference>
<dbReference type="Proteomes" id="UP000179157">
    <property type="component" value="Unassembled WGS sequence"/>
</dbReference>
<dbReference type="AlphaFoldDB" id="A0A1F5UVQ1"/>
<organism evidence="2 3">
    <name type="scientific">Fraserbacteria sp. (strain RBG_16_55_9)</name>
    <dbReference type="NCBI Taxonomy" id="1817864"/>
    <lineage>
        <taxon>Bacteria</taxon>
        <taxon>Candidatus Fraseribacteriota</taxon>
    </lineage>
</organism>
<evidence type="ECO:0000313" key="2">
    <source>
        <dbReference type="EMBL" id="OGF55220.1"/>
    </source>
</evidence>
<dbReference type="InterPro" id="IPR002716">
    <property type="entry name" value="PIN_dom"/>
</dbReference>
<name>A0A1F5UVQ1_FRAXR</name>
<comment type="caution">
    <text evidence="2">The sequence shown here is derived from an EMBL/GenBank/DDBJ whole genome shotgun (WGS) entry which is preliminary data.</text>
</comment>
<gene>
    <name evidence="2" type="ORF">A2Z21_03130</name>
</gene>
<proteinExistence type="predicted"/>